<dbReference type="RefSeq" id="WP_274373921.1">
    <property type="nucleotide sequence ID" value="NZ_CP072943.1"/>
</dbReference>
<dbReference type="EMBL" id="CP072943">
    <property type="protein sequence ID" value="QTX32671.1"/>
    <property type="molecule type" value="Genomic_DNA"/>
</dbReference>
<keyword evidence="2" id="KW-1185">Reference proteome</keyword>
<sequence>MLTLRGDVVDDLYDGAIGTEYWGFTQKDLDEGGDYLKTDEEVQVNENALEKGQYVDIDHMAAVLDGNLSVRIVGNITDWAGNRVAGRKYDAVIKPWLGHVMRTPRVGVYVYADRAVEKSSVELAARYIDEILANETYGQKIADGITKLHAGLAIIAYGHHAYMQPGMRDVYGANSHQYLYVEGFGGGIAQTSESNVLRDKVFTRYDNEFILGHEFGHTIHLSGMEVYCPELYEEEGDTYEAVVGGKGLWGNSYAGSNFEEYFATLSDIWHGTMRESTDGTFNGTWGPVNTREELARYDIDGFNLMKKVYENGSETMFAGTAWESNLGPDIYDIDGSLRQTAAGGGSGGCNVGAGGAFLLLLALPFALRRK</sequence>
<evidence type="ECO:0000313" key="1">
    <source>
        <dbReference type="EMBL" id="QTX32671.1"/>
    </source>
</evidence>
<evidence type="ECO:0000313" key="2">
    <source>
        <dbReference type="Proteomes" id="UP000671879"/>
    </source>
</evidence>
<gene>
    <name evidence="1" type="ORF">KAR29_01640</name>
</gene>
<name>A0A9Q7A906_9BACT</name>
<dbReference type="AlphaFoldDB" id="A0A9Q7A906"/>
<dbReference type="KEGG" id="aram:KAR29_01640"/>
<reference evidence="2" key="1">
    <citation type="submission" date="2021-04" db="EMBL/GenBank/DDBJ databases">
        <title>A novel Synergistetes isolate from a pyrite-forming mixed culture.</title>
        <authorList>
            <person name="Bunk B."/>
            <person name="Sproer C."/>
            <person name="Spring S."/>
            <person name="Pester M."/>
        </authorList>
    </citation>
    <scope>NUCLEOTIDE SEQUENCE [LARGE SCALE GENOMIC DNA]</scope>
    <source>
        <strain evidence="2">J.5.4.2-T.3.5.2</strain>
    </source>
</reference>
<dbReference type="SUPFAM" id="SSF55486">
    <property type="entry name" value="Metalloproteases ('zincins'), catalytic domain"/>
    <property type="match status" value="1"/>
</dbReference>
<dbReference type="Proteomes" id="UP000671879">
    <property type="component" value="Chromosome"/>
</dbReference>
<protein>
    <submittedName>
        <fullName evidence="1">SYNERG-CTERM sorting domain-containing protein</fullName>
    </submittedName>
</protein>
<accession>A0A9Q7A906</accession>
<proteinExistence type="predicted"/>
<dbReference type="InterPro" id="IPR030821">
    <property type="entry name" value="Synergist_CTERM"/>
</dbReference>
<organism evidence="1 2">
    <name type="scientific">Aminithiophilus ramosus</name>
    <dbReference type="NCBI Taxonomy" id="3029084"/>
    <lineage>
        <taxon>Bacteria</taxon>
        <taxon>Thermotogati</taxon>
        <taxon>Synergistota</taxon>
        <taxon>Synergistia</taxon>
        <taxon>Synergistales</taxon>
        <taxon>Aminithiophilaceae</taxon>
        <taxon>Aminithiophilus</taxon>
    </lineage>
</organism>
<dbReference type="NCBIfam" id="TIGR04564">
    <property type="entry name" value="Synergist_CTERM"/>
    <property type="match status" value="1"/>
</dbReference>